<evidence type="ECO:0000256" key="5">
    <source>
        <dbReference type="ARBA" id="ARBA00022490"/>
    </source>
</evidence>
<evidence type="ECO:0000259" key="10">
    <source>
        <dbReference type="Pfam" id="PF02729"/>
    </source>
</evidence>
<dbReference type="EC" id="2.1.3.3" evidence="4 8"/>
<protein>
    <recommendedName>
        <fullName evidence="4 8">Ornithine carbamoyltransferase</fullName>
        <shortName evidence="8">OTCase</shortName>
        <ecNumber evidence="4 8">2.1.3.3</ecNumber>
    </recommendedName>
</protein>
<evidence type="ECO:0000256" key="8">
    <source>
        <dbReference type="HAMAP-Rule" id="MF_01109"/>
    </source>
</evidence>
<dbReference type="PRINTS" id="PR00102">
    <property type="entry name" value="OTCASE"/>
</dbReference>
<dbReference type="Proteomes" id="UP000244201">
    <property type="component" value="Chromosome"/>
</dbReference>
<keyword evidence="6 8" id="KW-0808">Transferase</keyword>
<organism evidence="11 12">
    <name type="scientific">Streptomyces lunaelactis</name>
    <dbReference type="NCBI Taxonomy" id="1535768"/>
    <lineage>
        <taxon>Bacteria</taxon>
        <taxon>Bacillati</taxon>
        <taxon>Actinomycetota</taxon>
        <taxon>Actinomycetes</taxon>
        <taxon>Kitasatosporales</taxon>
        <taxon>Streptomycetaceae</taxon>
        <taxon>Streptomyces</taxon>
    </lineage>
</organism>
<dbReference type="RefSeq" id="WP_108154011.1">
    <property type="nucleotide sequence ID" value="NZ_CP026304.1"/>
</dbReference>
<dbReference type="NCBIfam" id="TIGR00658">
    <property type="entry name" value="orni_carb_tr"/>
    <property type="match status" value="1"/>
</dbReference>
<dbReference type="EMBL" id="CP026304">
    <property type="protein sequence ID" value="AVZ76721.1"/>
    <property type="molecule type" value="Genomic_DNA"/>
</dbReference>
<sequence length="333" mass="36905">MAVELRHRPFLKELDLTPDEFRHLLELSAQLKGARYAGTEEPRLRGKNIAVIFEKTSTRTRCAFEVAAHQEGAHVTYLEPSSSQLGHKESIKDTARVLGRYYDGIEYRGSDQRLVEELAQYAGVPVWNGLTDQWHPTQSLADVLTMWEHTDKPLTQVSFAYLGDARNNVANSLLISAAMLGMDVRMVGPRSLHSAPEVVAEARRAAASTGARITVTEDIAEGVTGVDFVYTDVWLSMGEPPEMWDERIALLRPYQVTMDVLKATGNPQVKFLHCLPAFHDSDTTVGAKIAARTGMTAMEVTDEVFESAHSIVFDQAENRLHTIKAVLVATLAD</sequence>
<dbReference type="OrthoDB" id="9802587at2"/>
<feature type="binding site" evidence="8">
    <location>
        <begin position="57"/>
        <end position="60"/>
    </location>
    <ligand>
        <name>carbamoyl phosphate</name>
        <dbReference type="ChEBI" id="CHEBI:58228"/>
    </ligand>
</feature>
<feature type="binding site" evidence="8">
    <location>
        <position position="319"/>
    </location>
    <ligand>
        <name>carbamoyl phosphate</name>
        <dbReference type="ChEBI" id="CHEBI:58228"/>
    </ligand>
</feature>
<dbReference type="PROSITE" id="PS00097">
    <property type="entry name" value="CARBAMOYLTRANSFERASE"/>
    <property type="match status" value="1"/>
</dbReference>
<reference evidence="11 12" key="1">
    <citation type="submission" date="2018-01" db="EMBL/GenBank/DDBJ databases">
        <title>Complete genome sequence of Streptomyces lunaelactis MM109T, a Ferroverdin A producer isolated from cave moonmilk deposits.</title>
        <authorList>
            <person name="Naome A."/>
            <person name="Martinet L."/>
            <person name="Maciejewska M."/>
            <person name="Anderssen S."/>
            <person name="Adam D."/>
            <person name="Tenconi E."/>
            <person name="Deflandre B."/>
            <person name="Arguelles-Arias A."/>
            <person name="Calusinska M."/>
            <person name="Copieters W."/>
            <person name="Karim L."/>
            <person name="Hanikenne M."/>
            <person name="Baurain D."/>
            <person name="van Wezel G."/>
            <person name="Smargiasso N."/>
            <person name="de Pauw E."/>
            <person name="Delfosse P."/>
            <person name="Rigali S."/>
        </authorList>
    </citation>
    <scope>NUCLEOTIDE SEQUENCE [LARGE SCALE GENOMIC DNA]</scope>
    <source>
        <strain evidence="11 12">MM109</strain>
    </source>
</reference>
<keyword evidence="12" id="KW-1185">Reference proteome</keyword>
<dbReference type="SUPFAM" id="SSF53671">
    <property type="entry name" value="Aspartate/ornithine carbamoyltransferase"/>
    <property type="match status" value="1"/>
</dbReference>
<dbReference type="AlphaFoldDB" id="A0A2R4TCB5"/>
<keyword evidence="5 8" id="KW-0963">Cytoplasm</keyword>
<evidence type="ECO:0000256" key="2">
    <source>
        <dbReference type="ARBA" id="ARBA00004496"/>
    </source>
</evidence>
<dbReference type="InterPro" id="IPR024904">
    <property type="entry name" value="OTCase_ArgI"/>
</dbReference>
<feature type="binding site" evidence="8">
    <location>
        <begin position="135"/>
        <end position="138"/>
    </location>
    <ligand>
        <name>carbamoyl phosphate</name>
        <dbReference type="ChEBI" id="CHEBI:58228"/>
    </ligand>
</feature>
<comment type="catalytic activity">
    <reaction evidence="7 8">
        <text>carbamoyl phosphate + L-ornithine = L-citrulline + phosphate + H(+)</text>
        <dbReference type="Rhea" id="RHEA:19513"/>
        <dbReference type="ChEBI" id="CHEBI:15378"/>
        <dbReference type="ChEBI" id="CHEBI:43474"/>
        <dbReference type="ChEBI" id="CHEBI:46911"/>
        <dbReference type="ChEBI" id="CHEBI:57743"/>
        <dbReference type="ChEBI" id="CHEBI:58228"/>
        <dbReference type="EC" id="2.1.3.3"/>
    </reaction>
</comment>
<evidence type="ECO:0000313" key="11">
    <source>
        <dbReference type="EMBL" id="AVZ76721.1"/>
    </source>
</evidence>
<name>A0A2R4TCB5_9ACTN</name>
<dbReference type="Gene3D" id="3.40.50.1370">
    <property type="entry name" value="Aspartate/ornithine carbamoyltransferase"/>
    <property type="match status" value="2"/>
</dbReference>
<dbReference type="GeneID" id="55660557"/>
<gene>
    <name evidence="11" type="primary">argF</name>
    <name evidence="11" type="ORF">SLUN_35495</name>
</gene>
<comment type="function">
    <text evidence="1">Reversibly catalyzes the transfer of the carbamoyl group from carbamoyl phosphate (CP) to the N(epsilon) atom of ornithine (ORN) to produce L-citrulline.</text>
</comment>
<evidence type="ECO:0000256" key="7">
    <source>
        <dbReference type="ARBA" id="ARBA00048772"/>
    </source>
</evidence>
<feature type="binding site" evidence="8">
    <location>
        <position position="232"/>
    </location>
    <ligand>
        <name>L-ornithine</name>
        <dbReference type="ChEBI" id="CHEBI:46911"/>
    </ligand>
</feature>
<dbReference type="GO" id="GO:0016597">
    <property type="term" value="F:amino acid binding"/>
    <property type="evidence" value="ECO:0007669"/>
    <property type="project" value="InterPro"/>
</dbReference>
<dbReference type="NCBIfam" id="NF001986">
    <property type="entry name" value="PRK00779.1"/>
    <property type="match status" value="1"/>
</dbReference>
<dbReference type="GO" id="GO:0005737">
    <property type="term" value="C:cytoplasm"/>
    <property type="evidence" value="ECO:0007669"/>
    <property type="project" value="UniProtKB-SubCell"/>
</dbReference>
<feature type="binding site" evidence="8">
    <location>
        <begin position="236"/>
        <end position="237"/>
    </location>
    <ligand>
        <name>L-ornithine</name>
        <dbReference type="ChEBI" id="CHEBI:46911"/>
    </ligand>
</feature>
<feature type="binding site" evidence="8">
    <location>
        <position position="108"/>
    </location>
    <ligand>
        <name>carbamoyl phosphate</name>
        <dbReference type="ChEBI" id="CHEBI:58228"/>
    </ligand>
</feature>
<dbReference type="Pfam" id="PF00185">
    <property type="entry name" value="OTCace"/>
    <property type="match status" value="1"/>
</dbReference>
<feature type="binding site" evidence="8">
    <location>
        <position position="168"/>
    </location>
    <ligand>
        <name>L-ornithine</name>
        <dbReference type="ChEBI" id="CHEBI:46911"/>
    </ligand>
</feature>
<dbReference type="FunFam" id="3.40.50.1370:FF:000004">
    <property type="entry name" value="Ornithine carbamoyltransferase"/>
    <property type="match status" value="1"/>
</dbReference>
<feature type="binding site" evidence="8">
    <location>
        <position position="84"/>
    </location>
    <ligand>
        <name>carbamoyl phosphate</name>
        <dbReference type="ChEBI" id="CHEBI:58228"/>
    </ligand>
</feature>
<dbReference type="InterPro" id="IPR006130">
    <property type="entry name" value="Asp/Orn_carbamoylTrfase"/>
</dbReference>
<dbReference type="PANTHER" id="PTHR45753:SF2">
    <property type="entry name" value="ORNITHINE CARBAMOYLTRANSFERASE"/>
    <property type="match status" value="1"/>
</dbReference>
<feature type="domain" description="Aspartate/ornithine carbamoyltransferase Asp/Orn-binding" evidence="9">
    <location>
        <begin position="157"/>
        <end position="329"/>
    </location>
</feature>
<evidence type="ECO:0000256" key="6">
    <source>
        <dbReference type="ARBA" id="ARBA00022679"/>
    </source>
</evidence>
<comment type="subcellular location">
    <subcellularLocation>
        <location evidence="2 8">Cytoplasm</location>
    </subcellularLocation>
</comment>
<evidence type="ECO:0000256" key="3">
    <source>
        <dbReference type="ARBA" id="ARBA00007805"/>
    </source>
</evidence>
<dbReference type="HAMAP" id="MF_01109">
    <property type="entry name" value="OTCase"/>
    <property type="match status" value="1"/>
</dbReference>
<dbReference type="InterPro" id="IPR006131">
    <property type="entry name" value="Asp_carbamoyltransf_Asp/Orn-bd"/>
</dbReference>
<dbReference type="InterPro" id="IPR006132">
    <property type="entry name" value="Asp/Orn_carbamoyltranf_P-bd"/>
</dbReference>
<accession>A0A2R4TCB5</accession>
<evidence type="ECO:0000256" key="4">
    <source>
        <dbReference type="ARBA" id="ARBA00013007"/>
    </source>
</evidence>
<proteinExistence type="inferred from homology"/>
<dbReference type="InterPro" id="IPR036901">
    <property type="entry name" value="Asp/Orn_carbamoylTrfase_sf"/>
</dbReference>
<dbReference type="GO" id="GO:0004585">
    <property type="term" value="F:ornithine carbamoyltransferase activity"/>
    <property type="evidence" value="ECO:0007669"/>
    <property type="project" value="UniProtKB-UniRule"/>
</dbReference>
<dbReference type="GO" id="GO:0019240">
    <property type="term" value="P:citrulline biosynthetic process"/>
    <property type="evidence" value="ECO:0007669"/>
    <property type="project" value="TreeGrafter"/>
</dbReference>
<dbReference type="PANTHER" id="PTHR45753">
    <property type="entry name" value="ORNITHINE CARBAMOYLTRANSFERASE, MITOCHONDRIAL"/>
    <property type="match status" value="1"/>
</dbReference>
<evidence type="ECO:0000256" key="1">
    <source>
        <dbReference type="ARBA" id="ARBA00003822"/>
    </source>
</evidence>
<evidence type="ECO:0000259" key="9">
    <source>
        <dbReference type="Pfam" id="PF00185"/>
    </source>
</evidence>
<dbReference type="Pfam" id="PF02729">
    <property type="entry name" value="OTCace_N"/>
    <property type="match status" value="1"/>
</dbReference>
<evidence type="ECO:0000313" key="12">
    <source>
        <dbReference type="Proteomes" id="UP000244201"/>
    </source>
</evidence>
<feature type="binding site" evidence="8">
    <location>
        <begin position="274"/>
        <end position="275"/>
    </location>
    <ligand>
        <name>carbamoyl phosphate</name>
        <dbReference type="ChEBI" id="CHEBI:58228"/>
    </ligand>
</feature>
<feature type="domain" description="Aspartate/ornithine carbamoyltransferase carbamoyl-P binding" evidence="10">
    <location>
        <begin position="8"/>
        <end position="148"/>
    </location>
</feature>
<dbReference type="InterPro" id="IPR002292">
    <property type="entry name" value="Orn/put_carbamltrans"/>
</dbReference>
<comment type="similarity">
    <text evidence="3 8">Belongs to the aspartate/ornithine carbamoyltransferase superfamily. OTCase family.</text>
</comment>
<dbReference type="KEGG" id="slk:SLUN_35495"/>
<dbReference type="PRINTS" id="PR00100">
    <property type="entry name" value="AOTCASE"/>
</dbReference>
<dbReference type="GO" id="GO:0042450">
    <property type="term" value="P:L-arginine biosynthetic process via ornithine"/>
    <property type="evidence" value="ECO:0007669"/>
    <property type="project" value="UniProtKB-UniRule"/>
</dbReference>